<reference evidence="11 12" key="1">
    <citation type="submission" date="2015-09" db="EMBL/GenBank/DDBJ databases">
        <authorList>
            <consortium name="Swine Surveillance"/>
        </authorList>
    </citation>
    <scope>NUCLEOTIDE SEQUENCE [LARGE SCALE GENOMIC DNA]</scope>
    <source>
        <strain evidence="11 12">CECT 5294</strain>
    </source>
</reference>
<dbReference type="GO" id="GO:0005886">
    <property type="term" value="C:plasma membrane"/>
    <property type="evidence" value="ECO:0007669"/>
    <property type="project" value="UniProtKB-SubCell"/>
</dbReference>
<dbReference type="eggNOG" id="COG0534">
    <property type="taxonomic scope" value="Bacteria"/>
</dbReference>
<feature type="transmembrane region" description="Helical" evidence="10">
    <location>
        <begin position="253"/>
        <end position="276"/>
    </location>
</feature>
<evidence type="ECO:0000256" key="8">
    <source>
        <dbReference type="ARBA" id="ARBA00023136"/>
    </source>
</evidence>
<keyword evidence="7" id="KW-0406">Ion transport</keyword>
<keyword evidence="3" id="KW-0050">Antiport</keyword>
<evidence type="ECO:0000256" key="10">
    <source>
        <dbReference type="SAM" id="Phobius"/>
    </source>
</evidence>
<evidence type="ECO:0000256" key="5">
    <source>
        <dbReference type="ARBA" id="ARBA00022692"/>
    </source>
</evidence>
<feature type="transmembrane region" description="Helical" evidence="10">
    <location>
        <begin position="348"/>
        <end position="366"/>
    </location>
</feature>
<accession>A0A0P1FMW3</accession>
<dbReference type="PANTHER" id="PTHR43298:SF2">
    <property type="entry name" value="FMN_FAD EXPORTER YEEO-RELATED"/>
    <property type="match status" value="1"/>
</dbReference>
<dbReference type="InterPro" id="IPR002528">
    <property type="entry name" value="MATE_fam"/>
</dbReference>
<dbReference type="CDD" id="cd13131">
    <property type="entry name" value="MATE_NorM_like"/>
    <property type="match status" value="1"/>
</dbReference>
<feature type="transmembrane region" description="Helical" evidence="10">
    <location>
        <begin position="282"/>
        <end position="303"/>
    </location>
</feature>
<feature type="transmembrane region" description="Helical" evidence="10">
    <location>
        <begin position="45"/>
        <end position="67"/>
    </location>
</feature>
<gene>
    <name evidence="11" type="primary">norM_2</name>
    <name evidence="11" type="ORF">THS5294_03317</name>
</gene>
<evidence type="ECO:0000256" key="9">
    <source>
        <dbReference type="ARBA" id="ARBA00031636"/>
    </source>
</evidence>
<evidence type="ECO:0000313" key="12">
    <source>
        <dbReference type="Proteomes" id="UP000051298"/>
    </source>
</evidence>
<feature type="transmembrane region" description="Helical" evidence="10">
    <location>
        <begin position="131"/>
        <end position="149"/>
    </location>
</feature>
<dbReference type="GO" id="GO:0006811">
    <property type="term" value="P:monoatomic ion transport"/>
    <property type="evidence" value="ECO:0007669"/>
    <property type="project" value="UniProtKB-KW"/>
</dbReference>
<evidence type="ECO:0000256" key="6">
    <source>
        <dbReference type="ARBA" id="ARBA00022989"/>
    </source>
</evidence>
<keyword evidence="2" id="KW-0813">Transport</keyword>
<dbReference type="GO" id="GO:0015297">
    <property type="term" value="F:antiporter activity"/>
    <property type="evidence" value="ECO:0007669"/>
    <property type="project" value="UniProtKB-KW"/>
</dbReference>
<dbReference type="RefSeq" id="WP_072936593.1">
    <property type="nucleotide sequence ID" value="NZ_CYRX01000033.1"/>
</dbReference>
<sequence length="450" mass="46141">MSNPSIVLDIRALARLSTPIIISLAASMLIGVVDTIMIAPLGTVALAAASITVSIQVIFFACLYGFVSGTSVRMSETFGADDADGLSEATLAGLVIGAGAGALGMGLMLALRPGLAWLGQPPEVLDALSGGYWQAMAVLLVPFTLFYMLKGLFDAVGAPWLGVSVAFGAVALNVPANWLLIYGIGGWDGLGLSGAAYASLLSQSASLGVAWALWRFEPAFASARRVVALTRSEVLRQLRAGGMIATGYFSEGAVYACVGLMVGWFGAGALAANQIVNSVATVLYMVPLGISIAVSIVVGQALGAGQDHRIRGIGVAALSLSVGWMVTVMLGLLILAGPIAGALSADPAVVALATTLFWIIAATQIADGIQGTMLGAARGMTDNSVPVAATLLGNWGVALPLAYGLGVFLDWGPEGIWIGYGLGLAFAALLVSWRFFWKVKRLTPAPNAPT</sequence>
<feature type="transmembrane region" description="Helical" evidence="10">
    <location>
        <begin position="161"/>
        <end position="184"/>
    </location>
</feature>
<feature type="transmembrane region" description="Helical" evidence="10">
    <location>
        <begin position="88"/>
        <end position="111"/>
    </location>
</feature>
<feature type="transmembrane region" description="Helical" evidence="10">
    <location>
        <begin position="12"/>
        <end position="33"/>
    </location>
</feature>
<keyword evidence="6 10" id="KW-1133">Transmembrane helix</keyword>
<dbReference type="NCBIfam" id="TIGR00797">
    <property type="entry name" value="matE"/>
    <property type="match status" value="1"/>
</dbReference>
<feature type="transmembrane region" description="Helical" evidence="10">
    <location>
        <begin position="196"/>
        <end position="214"/>
    </location>
</feature>
<dbReference type="GO" id="GO:0042910">
    <property type="term" value="F:xenobiotic transmembrane transporter activity"/>
    <property type="evidence" value="ECO:0007669"/>
    <property type="project" value="InterPro"/>
</dbReference>
<evidence type="ECO:0000256" key="1">
    <source>
        <dbReference type="ARBA" id="ARBA00004429"/>
    </source>
</evidence>
<dbReference type="PIRSF" id="PIRSF006603">
    <property type="entry name" value="DinF"/>
    <property type="match status" value="1"/>
</dbReference>
<protein>
    <recommendedName>
        <fullName evidence="9">Multidrug-efflux transporter</fullName>
    </recommendedName>
</protein>
<keyword evidence="8 10" id="KW-0472">Membrane</keyword>
<dbReference type="AlphaFoldDB" id="A0A0P1FMW3"/>
<dbReference type="InterPro" id="IPR048279">
    <property type="entry name" value="MdtK-like"/>
</dbReference>
<organism evidence="11 12">
    <name type="scientific">Thalassobacter stenotrophicus</name>
    <dbReference type="NCBI Taxonomy" id="266809"/>
    <lineage>
        <taxon>Bacteria</taxon>
        <taxon>Pseudomonadati</taxon>
        <taxon>Pseudomonadota</taxon>
        <taxon>Alphaproteobacteria</taxon>
        <taxon>Rhodobacterales</taxon>
        <taxon>Roseobacteraceae</taxon>
        <taxon>Thalassobacter</taxon>
    </lineage>
</organism>
<dbReference type="Pfam" id="PF01554">
    <property type="entry name" value="MatE"/>
    <property type="match status" value="2"/>
</dbReference>
<feature type="transmembrane region" description="Helical" evidence="10">
    <location>
        <begin position="387"/>
        <end position="409"/>
    </location>
</feature>
<feature type="transmembrane region" description="Helical" evidence="10">
    <location>
        <begin position="415"/>
        <end position="436"/>
    </location>
</feature>
<dbReference type="Proteomes" id="UP000051298">
    <property type="component" value="Unassembled WGS sequence"/>
</dbReference>
<proteinExistence type="predicted"/>
<evidence type="ECO:0000256" key="2">
    <source>
        <dbReference type="ARBA" id="ARBA00022448"/>
    </source>
</evidence>
<keyword evidence="4" id="KW-1003">Cell membrane</keyword>
<evidence type="ECO:0000313" key="11">
    <source>
        <dbReference type="EMBL" id="CUH62003.1"/>
    </source>
</evidence>
<keyword evidence="5 10" id="KW-0812">Transmembrane</keyword>
<dbReference type="PANTHER" id="PTHR43298">
    <property type="entry name" value="MULTIDRUG RESISTANCE PROTEIN NORM-RELATED"/>
    <property type="match status" value="1"/>
</dbReference>
<name>A0A0P1FMW3_9RHOB</name>
<evidence type="ECO:0000256" key="4">
    <source>
        <dbReference type="ARBA" id="ARBA00022475"/>
    </source>
</evidence>
<feature type="transmembrane region" description="Helical" evidence="10">
    <location>
        <begin position="315"/>
        <end position="336"/>
    </location>
</feature>
<comment type="subcellular location">
    <subcellularLocation>
        <location evidence="1">Cell inner membrane</location>
        <topology evidence="1">Multi-pass membrane protein</topology>
    </subcellularLocation>
</comment>
<evidence type="ECO:0000256" key="7">
    <source>
        <dbReference type="ARBA" id="ARBA00023065"/>
    </source>
</evidence>
<evidence type="ECO:0000256" key="3">
    <source>
        <dbReference type="ARBA" id="ARBA00022449"/>
    </source>
</evidence>
<dbReference type="InterPro" id="IPR050222">
    <property type="entry name" value="MATE_MdtK"/>
</dbReference>
<dbReference type="EMBL" id="CYRX01000033">
    <property type="protein sequence ID" value="CUH62003.1"/>
    <property type="molecule type" value="Genomic_DNA"/>
</dbReference>
<dbReference type="STRING" id="266809.PM03_01995"/>